<evidence type="ECO:0000313" key="1">
    <source>
        <dbReference type="EMBL" id="PUU76954.1"/>
    </source>
</evidence>
<dbReference type="AlphaFoldDB" id="A0A2T6ZNE6"/>
<dbReference type="PANTHER" id="PTHR21529">
    <property type="entry name" value="MAMMARY TURMOR VIRUS RECEPTOR HOMOLOG 1, 2 MTVR1, 2"/>
    <property type="match status" value="1"/>
</dbReference>
<organism evidence="1 2">
    <name type="scientific">Tuber borchii</name>
    <name type="common">White truffle</name>
    <dbReference type="NCBI Taxonomy" id="42251"/>
    <lineage>
        <taxon>Eukaryota</taxon>
        <taxon>Fungi</taxon>
        <taxon>Dikarya</taxon>
        <taxon>Ascomycota</taxon>
        <taxon>Pezizomycotina</taxon>
        <taxon>Pezizomycetes</taxon>
        <taxon>Pezizales</taxon>
        <taxon>Tuberaceae</taxon>
        <taxon>Tuber</taxon>
    </lineage>
</organism>
<sequence>VLELHKRLCTGRTISAAQWREMGHQMIEDQKYSKALRCFDDAGDPDGIALANAYITEQNGFTNRELGALELAKVDFIKASEFFLKARSIAKAVQCRKEGDDPKGALKILADSGAYEDAAWLSADIGLFLETSEIYTKLNKHERALAGYARGKQFKRMFNYLRKYEEEIEPCCRKQYVLSGYLKEFGESDVIADESEKRVLDLFGSIEEQEMVLSRFGLIKKLFELLSTNRKYIEAYEVGVSSGLLANSIQLLSQNGLLKNLEREQGSRLNTVCEFLQAEHIATNPWPRTTRDGWIHEVLREAVRRGSLPIDSFVKMWEEDINPSLDIPTGPRAGADARKVGQMQIASYLDLLVCSRETPMQRSHLTYQ</sequence>
<protein>
    <submittedName>
        <fullName evidence="1">Uncharacterized protein</fullName>
    </submittedName>
</protein>
<evidence type="ECO:0000313" key="2">
    <source>
        <dbReference type="Proteomes" id="UP000244722"/>
    </source>
</evidence>
<name>A0A2T6ZNE6_TUBBO</name>
<dbReference type="InterPro" id="IPR039904">
    <property type="entry name" value="TRANK1"/>
</dbReference>
<feature type="non-terminal residue" evidence="1">
    <location>
        <position position="1"/>
    </location>
</feature>
<dbReference type="Proteomes" id="UP000244722">
    <property type="component" value="Unassembled WGS sequence"/>
</dbReference>
<comment type="caution">
    <text evidence="1">The sequence shown here is derived from an EMBL/GenBank/DDBJ whole genome shotgun (WGS) entry which is preliminary data.</text>
</comment>
<keyword evidence="2" id="KW-1185">Reference proteome</keyword>
<dbReference type="EMBL" id="NESQ01000168">
    <property type="protein sequence ID" value="PUU76954.1"/>
    <property type="molecule type" value="Genomic_DNA"/>
</dbReference>
<gene>
    <name evidence="1" type="ORF">B9Z19DRAFT_988578</name>
</gene>
<dbReference type="STRING" id="42251.A0A2T6ZNE6"/>
<proteinExistence type="predicted"/>
<dbReference type="PANTHER" id="PTHR21529:SF4">
    <property type="entry name" value="TPR AND ANKYRIN REPEAT-CONTAINING PROTEIN 1"/>
    <property type="match status" value="1"/>
</dbReference>
<accession>A0A2T6ZNE6</accession>
<reference evidence="1 2" key="1">
    <citation type="submission" date="2017-04" db="EMBL/GenBank/DDBJ databases">
        <title>Draft genome sequence of Tuber borchii Vittad., a whitish edible truffle.</title>
        <authorList>
            <consortium name="DOE Joint Genome Institute"/>
            <person name="Murat C."/>
            <person name="Kuo A."/>
            <person name="Barry K.W."/>
            <person name="Clum A."/>
            <person name="Dockter R.B."/>
            <person name="Fauchery L."/>
            <person name="Iotti M."/>
            <person name="Kohler A."/>
            <person name="Labutti K."/>
            <person name="Lindquist E.A."/>
            <person name="Lipzen A."/>
            <person name="Ohm R.A."/>
            <person name="Wang M."/>
            <person name="Grigoriev I.V."/>
            <person name="Zambonelli A."/>
            <person name="Martin F.M."/>
        </authorList>
    </citation>
    <scope>NUCLEOTIDE SEQUENCE [LARGE SCALE GENOMIC DNA]</scope>
    <source>
        <strain evidence="1 2">Tbo3840</strain>
    </source>
</reference>
<dbReference type="OrthoDB" id="5986190at2759"/>